<organism evidence="4 5">
    <name type="scientific">Streptomyces longisporoflavus</name>
    <dbReference type="NCBI Taxonomy" id="28044"/>
    <lineage>
        <taxon>Bacteria</taxon>
        <taxon>Bacillati</taxon>
        <taxon>Actinomycetota</taxon>
        <taxon>Actinomycetes</taxon>
        <taxon>Kitasatosporales</taxon>
        <taxon>Streptomycetaceae</taxon>
        <taxon>Streptomyces</taxon>
    </lineage>
</organism>
<evidence type="ECO:0000259" key="3">
    <source>
        <dbReference type="PROSITE" id="PS51186"/>
    </source>
</evidence>
<dbReference type="RefSeq" id="WP_397715947.1">
    <property type="nucleotide sequence ID" value="NZ_JBIRGN010000006.1"/>
</dbReference>
<evidence type="ECO:0000256" key="2">
    <source>
        <dbReference type="ARBA" id="ARBA00023315"/>
    </source>
</evidence>
<dbReference type="EC" id="2.3.-.-" evidence="4"/>
<dbReference type="PROSITE" id="PS51186">
    <property type="entry name" value="GNAT"/>
    <property type="match status" value="1"/>
</dbReference>
<gene>
    <name evidence="4" type="ORF">ACH4F9_31415</name>
</gene>
<dbReference type="Gene3D" id="3.40.630.30">
    <property type="match status" value="1"/>
</dbReference>
<dbReference type="CDD" id="cd04301">
    <property type="entry name" value="NAT_SF"/>
    <property type="match status" value="1"/>
</dbReference>
<protein>
    <submittedName>
        <fullName evidence="4">GNAT family N-acetyltransferase</fullName>
        <ecNumber evidence="4">2.3.-.-</ecNumber>
    </submittedName>
</protein>
<keyword evidence="1 4" id="KW-0808">Transferase</keyword>
<comment type="caution">
    <text evidence="4">The sequence shown here is derived from an EMBL/GenBank/DDBJ whole genome shotgun (WGS) entry which is preliminary data.</text>
</comment>
<dbReference type="EMBL" id="JBIRGQ010000006">
    <property type="protein sequence ID" value="MFH8549526.1"/>
    <property type="molecule type" value="Genomic_DNA"/>
</dbReference>
<name>A0ABW7R1R4_9ACTN</name>
<keyword evidence="2 4" id="KW-0012">Acyltransferase</keyword>
<reference evidence="4 5" key="1">
    <citation type="submission" date="2024-10" db="EMBL/GenBank/DDBJ databases">
        <title>The Natural Products Discovery Center: Release of the First 8490 Sequenced Strains for Exploring Actinobacteria Biosynthetic Diversity.</title>
        <authorList>
            <person name="Kalkreuter E."/>
            <person name="Kautsar S.A."/>
            <person name="Yang D."/>
            <person name="Bader C.D."/>
            <person name="Teijaro C.N."/>
            <person name="Fluegel L."/>
            <person name="Davis C.M."/>
            <person name="Simpson J.R."/>
            <person name="Lauterbach L."/>
            <person name="Steele A.D."/>
            <person name="Gui C."/>
            <person name="Meng S."/>
            <person name="Li G."/>
            <person name="Viehrig K."/>
            <person name="Ye F."/>
            <person name="Su P."/>
            <person name="Kiefer A.F."/>
            <person name="Nichols A."/>
            <person name="Cepeda A.J."/>
            <person name="Yan W."/>
            <person name="Fan B."/>
            <person name="Jiang Y."/>
            <person name="Adhikari A."/>
            <person name="Zheng C.-J."/>
            <person name="Schuster L."/>
            <person name="Cowan T.M."/>
            <person name="Smanski M.J."/>
            <person name="Chevrette M.G."/>
            <person name="De Carvalho L.P.S."/>
            <person name="Shen B."/>
        </authorList>
    </citation>
    <scope>NUCLEOTIDE SEQUENCE [LARGE SCALE GENOMIC DNA]</scope>
    <source>
        <strain evidence="4 5">NPDC017990</strain>
    </source>
</reference>
<keyword evidence="5" id="KW-1185">Reference proteome</keyword>
<dbReference type="InterPro" id="IPR016181">
    <property type="entry name" value="Acyl_CoA_acyltransferase"/>
</dbReference>
<dbReference type="Pfam" id="PF00583">
    <property type="entry name" value="Acetyltransf_1"/>
    <property type="match status" value="1"/>
</dbReference>
<dbReference type="GO" id="GO:0016746">
    <property type="term" value="F:acyltransferase activity"/>
    <property type="evidence" value="ECO:0007669"/>
    <property type="project" value="UniProtKB-KW"/>
</dbReference>
<evidence type="ECO:0000313" key="5">
    <source>
        <dbReference type="Proteomes" id="UP001610818"/>
    </source>
</evidence>
<dbReference type="InterPro" id="IPR050832">
    <property type="entry name" value="Bact_Acetyltransf"/>
</dbReference>
<evidence type="ECO:0000313" key="4">
    <source>
        <dbReference type="EMBL" id="MFH8549526.1"/>
    </source>
</evidence>
<evidence type="ECO:0000256" key="1">
    <source>
        <dbReference type="ARBA" id="ARBA00022679"/>
    </source>
</evidence>
<sequence>MGDLEIRPAIADDVPAIVDMLADDPLGSTRESPDDLAPYLAAYERLAGDPNQHVVVAVREGRVVGTLQLTIVPGLSRKGATRSIIEGVRVHADERGSGLGTRFIEWAVDESRRQNCQLVQLTSDASRTDAHRFYERLGFTASHVGFKLQL</sequence>
<dbReference type="SUPFAM" id="SSF55729">
    <property type="entry name" value="Acyl-CoA N-acyltransferases (Nat)"/>
    <property type="match status" value="1"/>
</dbReference>
<proteinExistence type="predicted"/>
<dbReference type="InterPro" id="IPR000182">
    <property type="entry name" value="GNAT_dom"/>
</dbReference>
<dbReference type="Proteomes" id="UP001610818">
    <property type="component" value="Unassembled WGS sequence"/>
</dbReference>
<dbReference type="PANTHER" id="PTHR43877">
    <property type="entry name" value="AMINOALKYLPHOSPHONATE N-ACETYLTRANSFERASE-RELATED-RELATED"/>
    <property type="match status" value="1"/>
</dbReference>
<feature type="domain" description="N-acetyltransferase" evidence="3">
    <location>
        <begin position="4"/>
        <end position="150"/>
    </location>
</feature>
<accession>A0ABW7R1R4</accession>